<dbReference type="GO" id="GO:0030410">
    <property type="term" value="F:nicotianamine synthase activity"/>
    <property type="evidence" value="ECO:0007669"/>
    <property type="project" value="UniProtKB-UniRule"/>
</dbReference>
<protein>
    <recommendedName>
        <fullName evidence="2">Nicotianamine synthase</fullName>
        <ecNumber evidence="2">2.5.1.43</ecNumber>
    </recommendedName>
</protein>
<comment type="function">
    <text evidence="2">Synthesizes nicotianamine, a polyamine which serves as a sensor for the physiological iron status within the plant, and/or might be involved in the transport of iron.</text>
</comment>
<dbReference type="Gene3D" id="3.40.50.150">
    <property type="entry name" value="Vaccinia Virus protein VP39"/>
    <property type="match status" value="1"/>
</dbReference>
<name>A0A0D3ABH1_BRAOL</name>
<dbReference type="HOGENOM" id="CLU_724326_0_0_1"/>
<evidence type="ECO:0000313" key="6">
    <source>
        <dbReference type="Proteomes" id="UP000032141"/>
    </source>
</evidence>
<dbReference type="EnsemblPlants" id="Bo1g103830.1">
    <property type="protein sequence ID" value="Bo1g103830.1"/>
    <property type="gene ID" value="Bo1g103830"/>
</dbReference>
<evidence type="ECO:0000256" key="1">
    <source>
        <dbReference type="ARBA" id="ARBA00007009"/>
    </source>
</evidence>
<dbReference type="InterPro" id="IPR029063">
    <property type="entry name" value="SAM-dependent_MTases_sf"/>
</dbReference>
<feature type="compositionally biased region" description="Basic and acidic residues" evidence="3">
    <location>
        <begin position="1"/>
        <end position="12"/>
    </location>
</feature>
<dbReference type="InterPro" id="IPR004298">
    <property type="entry name" value="Nicotian_synth"/>
</dbReference>
<dbReference type="PANTHER" id="PTHR32266:SF14">
    <property type="entry name" value="NICOTIANAMINE SYNTHASE 1"/>
    <property type="match status" value="1"/>
</dbReference>
<proteinExistence type="inferred from homology"/>
<comment type="catalytic activity">
    <reaction evidence="2">
        <text>3 S-adenosyl-L-methionine = nicotianamine + 3 S-methyl-5'-thioadenosine + 3 H(+)</text>
        <dbReference type="Rhea" id="RHEA:16481"/>
        <dbReference type="ChEBI" id="CHEBI:15378"/>
        <dbReference type="ChEBI" id="CHEBI:17509"/>
        <dbReference type="ChEBI" id="CHEBI:58249"/>
        <dbReference type="ChEBI" id="CHEBI:59789"/>
        <dbReference type="EC" id="2.5.1.43"/>
    </reaction>
</comment>
<dbReference type="Proteomes" id="UP000032141">
    <property type="component" value="Chromosome C1"/>
</dbReference>
<dbReference type="Pfam" id="PF03108">
    <property type="entry name" value="DBD_Tnp_Mut"/>
    <property type="match status" value="1"/>
</dbReference>
<dbReference type="Gramene" id="Bo1g103830.1">
    <property type="protein sequence ID" value="Bo1g103830.1"/>
    <property type="gene ID" value="Bo1g103830"/>
</dbReference>
<comment type="similarity">
    <text evidence="1 2">Belongs to the nicotianamine synthase (NAS)-like family.</text>
</comment>
<feature type="region of interest" description="Disordered" evidence="3">
    <location>
        <begin position="1"/>
        <end position="43"/>
    </location>
</feature>
<keyword evidence="2" id="KW-0949">S-adenosyl-L-methionine</keyword>
<keyword evidence="2" id="KW-0808">Transferase</keyword>
<dbReference type="AlphaFoldDB" id="A0A0D3ABH1"/>
<evidence type="ECO:0000313" key="5">
    <source>
        <dbReference type="EnsemblPlants" id="Bo1g103830.1"/>
    </source>
</evidence>
<evidence type="ECO:0000259" key="4">
    <source>
        <dbReference type="Pfam" id="PF03108"/>
    </source>
</evidence>
<dbReference type="PROSITE" id="PS51142">
    <property type="entry name" value="NAS"/>
    <property type="match status" value="1"/>
</dbReference>
<dbReference type="PANTHER" id="PTHR32266">
    <property type="entry name" value="NICOTIANAMINE SYNTHASE 3"/>
    <property type="match status" value="1"/>
</dbReference>
<evidence type="ECO:0000256" key="2">
    <source>
        <dbReference type="RuleBase" id="RU368095"/>
    </source>
</evidence>
<accession>A0A0D3ABH1</accession>
<dbReference type="EC" id="2.5.1.43" evidence="2"/>
<organism evidence="5 6">
    <name type="scientific">Brassica oleracea var. oleracea</name>
    <dbReference type="NCBI Taxonomy" id="109376"/>
    <lineage>
        <taxon>Eukaryota</taxon>
        <taxon>Viridiplantae</taxon>
        <taxon>Streptophyta</taxon>
        <taxon>Embryophyta</taxon>
        <taxon>Tracheophyta</taxon>
        <taxon>Spermatophyta</taxon>
        <taxon>Magnoliopsida</taxon>
        <taxon>eudicotyledons</taxon>
        <taxon>Gunneridae</taxon>
        <taxon>Pentapetalae</taxon>
        <taxon>rosids</taxon>
        <taxon>malvids</taxon>
        <taxon>Brassicales</taxon>
        <taxon>Brassicaceae</taxon>
        <taxon>Brassiceae</taxon>
        <taxon>Brassica</taxon>
    </lineage>
</organism>
<dbReference type="GO" id="GO:0030418">
    <property type="term" value="P:nicotianamine biosynthetic process"/>
    <property type="evidence" value="ECO:0007669"/>
    <property type="project" value="UniProtKB-UniRule"/>
</dbReference>
<feature type="domain" description="Transposase MuDR plant" evidence="4">
    <location>
        <begin position="113"/>
        <end position="174"/>
    </location>
</feature>
<evidence type="ECO:0000256" key="3">
    <source>
        <dbReference type="SAM" id="MobiDB-lite"/>
    </source>
</evidence>
<dbReference type="InterPro" id="IPR004332">
    <property type="entry name" value="Transposase_MuDR"/>
</dbReference>
<reference evidence="5 6" key="1">
    <citation type="journal article" date="2014" name="Genome Biol.">
        <title>Transcriptome and methylome profiling reveals relics of genome dominance in the mesopolyploid Brassica oleracea.</title>
        <authorList>
            <person name="Parkin I.A."/>
            <person name="Koh C."/>
            <person name="Tang H."/>
            <person name="Robinson S.J."/>
            <person name="Kagale S."/>
            <person name="Clarke W.E."/>
            <person name="Town C.D."/>
            <person name="Nixon J."/>
            <person name="Krishnakumar V."/>
            <person name="Bidwell S.L."/>
            <person name="Denoeud F."/>
            <person name="Belcram H."/>
            <person name="Links M.G."/>
            <person name="Just J."/>
            <person name="Clarke C."/>
            <person name="Bender T."/>
            <person name="Huebert T."/>
            <person name="Mason A.S."/>
            <person name="Pires J.C."/>
            <person name="Barker G."/>
            <person name="Moore J."/>
            <person name="Walley P.G."/>
            <person name="Manoli S."/>
            <person name="Batley J."/>
            <person name="Edwards D."/>
            <person name="Nelson M.N."/>
            <person name="Wang X."/>
            <person name="Paterson A.H."/>
            <person name="King G."/>
            <person name="Bancroft I."/>
            <person name="Chalhoub B."/>
            <person name="Sharpe A.G."/>
        </authorList>
    </citation>
    <scope>NUCLEOTIDE SEQUENCE</scope>
    <source>
        <strain evidence="5 6">cv. TO1000</strain>
    </source>
</reference>
<reference evidence="5" key="2">
    <citation type="submission" date="2015-03" db="UniProtKB">
        <authorList>
            <consortium name="EnsemblPlants"/>
        </authorList>
    </citation>
    <scope>IDENTIFICATION</scope>
</reference>
<keyword evidence="6" id="KW-1185">Reference proteome</keyword>
<sequence length="382" mass="43010">MNNKRQKLEIRRSTKSLSMTGDIEGLGSETHGRNNDGENEEENCDMVEEGASQLEELFGDIAQDDVSDDDNNGVLLEDDIIPHVSDSSEDEYEDNEDMVQFHPNYINPDELLHLGKTLNTAADFKFALVKYYLKTKYDVKLYKSTTKKLGAICSAKECPWRVYCSFEKSRNKLMIKVYTAEHVCNKSGPRSLIYYSNPLHISNVGSSLQHSTILGSLEDNPLDHIDIFHTYPIHVNVSKLEFSLLTKHTTHPPTNIAFVGFGPMPLSSITLAKFHLPNTGFYNFDIDPPANALASHLVSRDPDLSRRLIFHTTDLLNITTEVLHKEAKVKAIEYLEKHMAPEALLMLRSGFEVLTIYHPTTSEVINSVVIARKLGGQASEKQ</sequence>
<dbReference type="eggNOG" id="ENOG502QTU6">
    <property type="taxonomic scope" value="Eukaryota"/>
</dbReference>
<dbReference type="Pfam" id="PF03059">
    <property type="entry name" value="NAS"/>
    <property type="match status" value="1"/>
</dbReference>